<dbReference type="Proteomes" id="UP000464787">
    <property type="component" value="Chromosome"/>
</dbReference>
<sequence length="179" mass="19916">MECSSALEKPAAATIVEARTSHIPAIHAIYAHYVRTAICTMEEMPPSLEEMHRRHDALRREGLPWLVAADGHEVLGYAYAGRYRNRVGYSGTVETSIYVHPQHQGRGLGPQLLAALMAACRELGLRQTVAVIVRDEETTGSIRLHEHLGFRKAGVFEQVGQKFGRSVDTVLMQCDLRQP</sequence>
<keyword evidence="2" id="KW-0808">Transferase</keyword>
<protein>
    <submittedName>
        <fullName evidence="2">GNAT family N-acetyltransferase</fullName>
    </submittedName>
</protein>
<dbReference type="GO" id="GO:0016747">
    <property type="term" value="F:acyltransferase activity, transferring groups other than amino-acyl groups"/>
    <property type="evidence" value="ECO:0007669"/>
    <property type="project" value="InterPro"/>
</dbReference>
<dbReference type="PROSITE" id="PS51186">
    <property type="entry name" value="GNAT"/>
    <property type="match status" value="1"/>
</dbReference>
<dbReference type="CDD" id="cd04301">
    <property type="entry name" value="NAT_SF"/>
    <property type="match status" value="1"/>
</dbReference>
<dbReference type="AlphaFoldDB" id="A0A857J0T7"/>
<dbReference type="Gene3D" id="3.40.630.30">
    <property type="match status" value="1"/>
</dbReference>
<accession>A0A857J0T7</accession>
<name>A0A857J0T7_9BURK</name>
<keyword evidence="3" id="KW-1185">Reference proteome</keyword>
<dbReference type="InterPro" id="IPR016181">
    <property type="entry name" value="Acyl_CoA_acyltransferase"/>
</dbReference>
<dbReference type="SUPFAM" id="SSF55729">
    <property type="entry name" value="Acyl-CoA N-acyltransferases (Nat)"/>
    <property type="match status" value="1"/>
</dbReference>
<organism evidence="2 3">
    <name type="scientific">Xylophilus rhododendri</name>
    <dbReference type="NCBI Taxonomy" id="2697032"/>
    <lineage>
        <taxon>Bacteria</taxon>
        <taxon>Pseudomonadati</taxon>
        <taxon>Pseudomonadota</taxon>
        <taxon>Betaproteobacteria</taxon>
        <taxon>Burkholderiales</taxon>
        <taxon>Xylophilus</taxon>
    </lineage>
</organism>
<evidence type="ECO:0000313" key="2">
    <source>
        <dbReference type="EMBL" id="QHI97484.1"/>
    </source>
</evidence>
<dbReference type="PANTHER" id="PTHR43072">
    <property type="entry name" value="N-ACETYLTRANSFERASE"/>
    <property type="match status" value="1"/>
</dbReference>
<reference evidence="2 3" key="1">
    <citation type="submission" date="2020-01" db="EMBL/GenBank/DDBJ databases">
        <title>Genome sequencing of strain KACC 21265.</title>
        <authorList>
            <person name="Heo J."/>
            <person name="Kim S.-J."/>
            <person name="Kim J.-S."/>
            <person name="Hong S.-B."/>
            <person name="Kwon S.-W."/>
        </authorList>
    </citation>
    <scope>NUCLEOTIDE SEQUENCE [LARGE SCALE GENOMIC DNA]</scope>
    <source>
        <strain evidence="2 3">KACC 21265</strain>
    </source>
</reference>
<dbReference type="Pfam" id="PF00583">
    <property type="entry name" value="Acetyltransf_1"/>
    <property type="match status" value="1"/>
</dbReference>
<dbReference type="PANTHER" id="PTHR43072:SF8">
    <property type="entry name" value="ACYLTRANSFERASE FABY-RELATED"/>
    <property type="match status" value="1"/>
</dbReference>
<dbReference type="InterPro" id="IPR000182">
    <property type="entry name" value="GNAT_dom"/>
</dbReference>
<gene>
    <name evidence="2" type="ORF">GT347_05485</name>
</gene>
<feature type="domain" description="N-acetyltransferase" evidence="1">
    <location>
        <begin position="13"/>
        <end position="177"/>
    </location>
</feature>
<evidence type="ECO:0000259" key="1">
    <source>
        <dbReference type="PROSITE" id="PS51186"/>
    </source>
</evidence>
<proteinExistence type="predicted"/>
<dbReference type="KEGG" id="xyk:GT347_05485"/>
<dbReference type="EMBL" id="CP047650">
    <property type="protein sequence ID" value="QHI97484.1"/>
    <property type="molecule type" value="Genomic_DNA"/>
</dbReference>
<evidence type="ECO:0000313" key="3">
    <source>
        <dbReference type="Proteomes" id="UP000464787"/>
    </source>
</evidence>
<dbReference type="RefSeq" id="WP_160551002.1">
    <property type="nucleotide sequence ID" value="NZ_CP047650.1"/>
</dbReference>